<dbReference type="GO" id="GO:0006364">
    <property type="term" value="P:rRNA processing"/>
    <property type="evidence" value="ECO:0007669"/>
    <property type="project" value="InterPro"/>
</dbReference>
<dbReference type="GO" id="GO:0003676">
    <property type="term" value="F:nucleic acid binding"/>
    <property type="evidence" value="ECO:0007669"/>
    <property type="project" value="InterPro"/>
</dbReference>
<dbReference type="CDD" id="cd06144">
    <property type="entry name" value="REX4_like"/>
    <property type="match status" value="1"/>
</dbReference>
<proteinExistence type="inferred from homology"/>
<dbReference type="EMBL" id="CAKOGL010000023">
    <property type="protein sequence ID" value="CAH2101494.1"/>
    <property type="molecule type" value="Genomic_DNA"/>
</dbReference>
<accession>A0AAU9UPD5</accession>
<evidence type="ECO:0000256" key="4">
    <source>
        <dbReference type="ARBA" id="ARBA00022722"/>
    </source>
</evidence>
<dbReference type="SUPFAM" id="SSF53098">
    <property type="entry name" value="Ribonuclease H-like"/>
    <property type="match status" value="1"/>
</dbReference>
<evidence type="ECO:0000259" key="8">
    <source>
        <dbReference type="SMART" id="SM00479"/>
    </source>
</evidence>
<dbReference type="InterPro" id="IPR036397">
    <property type="entry name" value="RNaseH_sf"/>
</dbReference>
<dbReference type="GO" id="GO:0005634">
    <property type="term" value="C:nucleus"/>
    <property type="evidence" value="ECO:0007669"/>
    <property type="project" value="UniProtKB-SubCell"/>
</dbReference>
<keyword evidence="5" id="KW-0378">Hydrolase</keyword>
<evidence type="ECO:0000313" key="10">
    <source>
        <dbReference type="Proteomes" id="UP001153954"/>
    </source>
</evidence>
<keyword evidence="10" id="KW-1185">Reference proteome</keyword>
<keyword evidence="7" id="KW-0539">Nucleus</keyword>
<evidence type="ECO:0000313" key="9">
    <source>
        <dbReference type="EMBL" id="CAH2101494.1"/>
    </source>
</evidence>
<dbReference type="InterPro" id="IPR013520">
    <property type="entry name" value="Ribonucl_H"/>
</dbReference>
<dbReference type="SMART" id="SM00479">
    <property type="entry name" value="EXOIII"/>
    <property type="match status" value="1"/>
</dbReference>
<comment type="caution">
    <text evidence="9">The sequence shown here is derived from an EMBL/GenBank/DDBJ whole genome shotgun (WGS) entry which is preliminary data.</text>
</comment>
<dbReference type="Pfam" id="PF00929">
    <property type="entry name" value="RNase_T"/>
    <property type="match status" value="1"/>
</dbReference>
<organism evidence="9 10">
    <name type="scientific">Euphydryas editha</name>
    <name type="common">Edith's checkerspot</name>
    <dbReference type="NCBI Taxonomy" id="104508"/>
    <lineage>
        <taxon>Eukaryota</taxon>
        <taxon>Metazoa</taxon>
        <taxon>Ecdysozoa</taxon>
        <taxon>Arthropoda</taxon>
        <taxon>Hexapoda</taxon>
        <taxon>Insecta</taxon>
        <taxon>Pterygota</taxon>
        <taxon>Neoptera</taxon>
        <taxon>Endopterygota</taxon>
        <taxon>Lepidoptera</taxon>
        <taxon>Glossata</taxon>
        <taxon>Ditrysia</taxon>
        <taxon>Papilionoidea</taxon>
        <taxon>Nymphalidae</taxon>
        <taxon>Nymphalinae</taxon>
        <taxon>Euphydryas</taxon>
    </lineage>
</organism>
<comment type="similarity">
    <text evidence="2">Belongs to the REXO4 family.</text>
</comment>
<protein>
    <recommendedName>
        <fullName evidence="3">RNA exonuclease 4</fullName>
    </recommendedName>
</protein>
<dbReference type="InterPro" id="IPR012337">
    <property type="entry name" value="RNaseH-like_sf"/>
</dbReference>
<reference evidence="9" key="1">
    <citation type="submission" date="2022-03" db="EMBL/GenBank/DDBJ databases">
        <authorList>
            <person name="Tunstrom K."/>
        </authorList>
    </citation>
    <scope>NUCLEOTIDE SEQUENCE</scope>
</reference>
<feature type="domain" description="Exonuclease" evidence="8">
    <location>
        <begin position="3"/>
        <end position="159"/>
    </location>
</feature>
<name>A0AAU9UPD5_EUPED</name>
<evidence type="ECO:0000256" key="3">
    <source>
        <dbReference type="ARBA" id="ARBA00016937"/>
    </source>
</evidence>
<dbReference type="Gene3D" id="3.30.420.10">
    <property type="entry name" value="Ribonuclease H-like superfamily/Ribonuclease H"/>
    <property type="match status" value="1"/>
</dbReference>
<keyword evidence="6" id="KW-0269">Exonuclease</keyword>
<dbReference type="GO" id="GO:0008408">
    <property type="term" value="F:3'-5' exonuclease activity"/>
    <property type="evidence" value="ECO:0007669"/>
    <property type="project" value="InterPro"/>
</dbReference>
<dbReference type="InterPro" id="IPR037431">
    <property type="entry name" value="REX4_DEDDh_dom"/>
</dbReference>
<evidence type="ECO:0000256" key="5">
    <source>
        <dbReference type="ARBA" id="ARBA00022801"/>
    </source>
</evidence>
<evidence type="ECO:0000256" key="7">
    <source>
        <dbReference type="ARBA" id="ARBA00023242"/>
    </source>
</evidence>
<dbReference type="InterPro" id="IPR047021">
    <property type="entry name" value="REXO1/3/4-like"/>
</dbReference>
<dbReference type="AlphaFoldDB" id="A0AAU9UPD5"/>
<dbReference type="PANTHER" id="PTHR12801">
    <property type="entry name" value="RNA EXONUCLEASE REXO1 / RECO3 FAMILY MEMBER-RELATED"/>
    <property type="match status" value="1"/>
</dbReference>
<gene>
    <name evidence="9" type="ORF">EEDITHA_LOCUS16245</name>
</gene>
<evidence type="ECO:0000256" key="1">
    <source>
        <dbReference type="ARBA" id="ARBA00004123"/>
    </source>
</evidence>
<keyword evidence="4" id="KW-0540">Nuclease</keyword>
<dbReference type="Proteomes" id="UP001153954">
    <property type="component" value="Unassembled WGS sequence"/>
</dbReference>
<sequence length="159" mass="17765">MSRALAIDCEMVASGSMSLLARVTIVDENGRVILDEYVKPSYVITDYRSCYSGIKKSDLENGSDFSIVRNKVANLINGCILVGHSLHFDLDALKLSHPDSNCRDLAKYEPFTRTNGGQPVALKTLARLYLGRTIQDGVHNSAEDAKACMDLYRTRRYNW</sequence>
<comment type="subcellular location">
    <subcellularLocation>
        <location evidence="1">Nucleus</location>
    </subcellularLocation>
</comment>
<evidence type="ECO:0000256" key="2">
    <source>
        <dbReference type="ARBA" id="ARBA00010489"/>
    </source>
</evidence>
<evidence type="ECO:0000256" key="6">
    <source>
        <dbReference type="ARBA" id="ARBA00022839"/>
    </source>
</evidence>